<reference evidence="7" key="1">
    <citation type="submission" date="2022-11" db="EMBL/GenBank/DDBJ databases">
        <authorList>
            <person name="Kikuchi T."/>
        </authorList>
    </citation>
    <scope>NUCLEOTIDE SEQUENCE</scope>
    <source>
        <strain evidence="7">PS1010</strain>
    </source>
</reference>
<accession>A0A9P1IBV6</accession>
<dbReference type="EMBL" id="CANHGI010000002">
    <property type="protein sequence ID" value="CAI5442096.1"/>
    <property type="molecule type" value="Genomic_DNA"/>
</dbReference>
<keyword evidence="3" id="KW-0687">Ribonucleoprotein</keyword>
<comment type="subunit">
    <text evidence="6">Component of the mitochondrial ribosome large subunit (39S) which comprises a 16S rRNA and about 50 distinct proteins.</text>
</comment>
<evidence type="ECO:0000256" key="6">
    <source>
        <dbReference type="ARBA" id="ARBA00038782"/>
    </source>
</evidence>
<dbReference type="OrthoDB" id="360689at2759"/>
<evidence type="ECO:0000256" key="3">
    <source>
        <dbReference type="ARBA" id="ARBA00023274"/>
    </source>
</evidence>
<dbReference type="InterPro" id="IPR001790">
    <property type="entry name" value="Ribosomal_uL10"/>
</dbReference>
<dbReference type="SUPFAM" id="SSF160369">
    <property type="entry name" value="Ribosomal protein L10-like"/>
    <property type="match status" value="1"/>
</dbReference>
<evidence type="ECO:0000256" key="4">
    <source>
        <dbReference type="ARBA" id="ARBA00035707"/>
    </source>
</evidence>
<dbReference type="Pfam" id="PF00466">
    <property type="entry name" value="Ribosomal_L10"/>
    <property type="match status" value="1"/>
</dbReference>
<keyword evidence="8" id="KW-1185">Reference proteome</keyword>
<evidence type="ECO:0000313" key="7">
    <source>
        <dbReference type="EMBL" id="CAI5442096.1"/>
    </source>
</evidence>
<dbReference type="Proteomes" id="UP001152747">
    <property type="component" value="Unassembled WGS sequence"/>
</dbReference>
<evidence type="ECO:0000313" key="8">
    <source>
        <dbReference type="Proteomes" id="UP001152747"/>
    </source>
</evidence>
<sequence length="231" mass="26387">MIGRNLLALQTRAVSSKYPRPTPRHYKRRLFEAALQPEVPQIQKTCVSPDFAYRQKIEESKKYSEVELALANLVKQWLTNGEFRVMAVCQFLPVPGRTLWFAKNQLRSKNIEFRNYGNKILKKVFEGTPMSSLDVVLVGSNAILLGKDLSAIKSIIQEADKLNWLEPLVIMADNRILSMEFARNLSKLTSLEDLRVETSQILGQQTAQFSQTLDQATRQLSGLLDVYQQQK</sequence>
<dbReference type="GO" id="GO:0005840">
    <property type="term" value="C:ribosome"/>
    <property type="evidence" value="ECO:0007669"/>
    <property type="project" value="UniProtKB-KW"/>
</dbReference>
<evidence type="ECO:0000256" key="1">
    <source>
        <dbReference type="ARBA" id="ARBA00008889"/>
    </source>
</evidence>
<comment type="similarity">
    <text evidence="1">Belongs to the universal ribosomal protein uL10 family.</text>
</comment>
<dbReference type="InterPro" id="IPR043141">
    <property type="entry name" value="Ribosomal_uL10-like_sf"/>
</dbReference>
<dbReference type="InterPro" id="IPR047865">
    <property type="entry name" value="Ribosomal_uL10_bac_type"/>
</dbReference>
<gene>
    <name evidence="7" type="ORF">CAMP_LOCUS4733</name>
</gene>
<dbReference type="PANTHER" id="PTHR11560">
    <property type="entry name" value="39S RIBOSOMAL PROTEIN L10, MITOCHONDRIAL"/>
    <property type="match status" value="1"/>
</dbReference>
<evidence type="ECO:0000256" key="5">
    <source>
        <dbReference type="ARBA" id="ARBA00035716"/>
    </source>
</evidence>
<proteinExistence type="inferred from homology"/>
<evidence type="ECO:0000256" key="2">
    <source>
        <dbReference type="ARBA" id="ARBA00022980"/>
    </source>
</evidence>
<dbReference type="GO" id="GO:1990904">
    <property type="term" value="C:ribonucleoprotein complex"/>
    <property type="evidence" value="ECO:0007669"/>
    <property type="project" value="UniProtKB-KW"/>
</dbReference>
<dbReference type="AlphaFoldDB" id="A0A9P1IBV6"/>
<keyword evidence="2" id="KW-0689">Ribosomal protein</keyword>
<comment type="caution">
    <text evidence="7">The sequence shown here is derived from an EMBL/GenBank/DDBJ whole genome shotgun (WGS) entry which is preliminary data.</text>
</comment>
<dbReference type="Gene3D" id="3.30.70.1730">
    <property type="match status" value="1"/>
</dbReference>
<dbReference type="FunFam" id="3.30.70.1730:FF:000012">
    <property type="entry name" value="Mitochondrial Ribosomal Protein, Large"/>
    <property type="match status" value="1"/>
</dbReference>
<name>A0A9P1IBV6_9PELO</name>
<protein>
    <recommendedName>
        <fullName evidence="4">Large ribosomal subunit protein uL10m</fullName>
    </recommendedName>
    <alternativeName>
        <fullName evidence="5">39S ribosomal protein L10, mitochondrial</fullName>
    </alternativeName>
</protein>
<organism evidence="7 8">
    <name type="scientific">Caenorhabditis angaria</name>
    <dbReference type="NCBI Taxonomy" id="860376"/>
    <lineage>
        <taxon>Eukaryota</taxon>
        <taxon>Metazoa</taxon>
        <taxon>Ecdysozoa</taxon>
        <taxon>Nematoda</taxon>
        <taxon>Chromadorea</taxon>
        <taxon>Rhabditida</taxon>
        <taxon>Rhabditina</taxon>
        <taxon>Rhabditomorpha</taxon>
        <taxon>Rhabditoidea</taxon>
        <taxon>Rhabditidae</taxon>
        <taxon>Peloderinae</taxon>
        <taxon>Caenorhabditis</taxon>
    </lineage>
</organism>